<dbReference type="GO" id="GO:0009617">
    <property type="term" value="P:response to bacterium"/>
    <property type="evidence" value="ECO:0007669"/>
    <property type="project" value="TreeGrafter"/>
</dbReference>
<accession>A0A8C2UBC7</accession>
<keyword evidence="3 9" id="KW-0732">Signal</keyword>
<dbReference type="GeneTree" id="ENSGT00940000162998"/>
<keyword evidence="2" id="KW-1003">Cell membrane</keyword>
<evidence type="ECO:0000256" key="5">
    <source>
        <dbReference type="ARBA" id="ARBA00023136"/>
    </source>
</evidence>
<dbReference type="Pfam" id="PF07686">
    <property type="entry name" value="V-set"/>
    <property type="match status" value="1"/>
</dbReference>
<dbReference type="InterPro" id="IPR007110">
    <property type="entry name" value="Ig-like_dom"/>
</dbReference>
<proteinExistence type="predicted"/>
<dbReference type="SUPFAM" id="SSF48726">
    <property type="entry name" value="Immunoglobulin"/>
    <property type="match status" value="1"/>
</dbReference>
<feature type="region of interest" description="Disordered" evidence="8">
    <location>
        <begin position="117"/>
        <end position="147"/>
    </location>
</feature>
<keyword evidence="7" id="KW-0325">Glycoprotein</keyword>
<evidence type="ECO:0000256" key="9">
    <source>
        <dbReference type="SAM" id="SignalP"/>
    </source>
</evidence>
<evidence type="ECO:0000256" key="2">
    <source>
        <dbReference type="ARBA" id="ARBA00022475"/>
    </source>
</evidence>
<dbReference type="PANTHER" id="PTHR19433">
    <property type="entry name" value="T-CELL RECEPTOR ALPHA CHAIN V REGION-RELATED"/>
    <property type="match status" value="1"/>
</dbReference>
<evidence type="ECO:0000313" key="11">
    <source>
        <dbReference type="Ensembl" id="ENSCJPP00005024020.1"/>
    </source>
</evidence>
<keyword evidence="4" id="KW-0391">Immunity</keyword>
<feature type="chain" id="PRO_5034538042" description="Ig-like domain-containing protein" evidence="9">
    <location>
        <begin position="21"/>
        <end position="171"/>
    </location>
</feature>
<organism evidence="11 12">
    <name type="scientific">Coturnix japonica</name>
    <name type="common">Japanese quail</name>
    <name type="synonym">Coturnix coturnix japonica</name>
    <dbReference type="NCBI Taxonomy" id="93934"/>
    <lineage>
        <taxon>Eukaryota</taxon>
        <taxon>Metazoa</taxon>
        <taxon>Chordata</taxon>
        <taxon>Craniata</taxon>
        <taxon>Vertebrata</taxon>
        <taxon>Euteleostomi</taxon>
        <taxon>Archelosauria</taxon>
        <taxon>Archosauria</taxon>
        <taxon>Dinosauria</taxon>
        <taxon>Saurischia</taxon>
        <taxon>Theropoda</taxon>
        <taxon>Coelurosauria</taxon>
        <taxon>Aves</taxon>
        <taxon>Neognathae</taxon>
        <taxon>Galloanserae</taxon>
        <taxon>Galliformes</taxon>
        <taxon>Phasianidae</taxon>
        <taxon>Perdicinae</taxon>
        <taxon>Coturnix</taxon>
    </lineage>
</organism>
<evidence type="ECO:0000256" key="8">
    <source>
        <dbReference type="SAM" id="MobiDB-lite"/>
    </source>
</evidence>
<keyword evidence="5" id="KW-0472">Membrane</keyword>
<feature type="signal peptide" evidence="9">
    <location>
        <begin position="1"/>
        <end position="20"/>
    </location>
</feature>
<dbReference type="Proteomes" id="UP000694412">
    <property type="component" value="Chromosome 27"/>
</dbReference>
<evidence type="ECO:0000256" key="3">
    <source>
        <dbReference type="ARBA" id="ARBA00022729"/>
    </source>
</evidence>
<evidence type="ECO:0000256" key="7">
    <source>
        <dbReference type="ARBA" id="ARBA00023180"/>
    </source>
</evidence>
<dbReference type="InterPro" id="IPR052051">
    <property type="entry name" value="TCR_complex_component"/>
</dbReference>
<dbReference type="PROSITE" id="PS50835">
    <property type="entry name" value="IG_LIKE"/>
    <property type="match status" value="1"/>
</dbReference>
<keyword evidence="12" id="KW-1185">Reference proteome</keyword>
<dbReference type="GO" id="GO:0005886">
    <property type="term" value="C:plasma membrane"/>
    <property type="evidence" value="ECO:0007669"/>
    <property type="project" value="UniProtKB-SubCell"/>
</dbReference>
<evidence type="ECO:0000256" key="6">
    <source>
        <dbReference type="ARBA" id="ARBA00023157"/>
    </source>
</evidence>
<feature type="domain" description="Ig-like" evidence="10">
    <location>
        <begin position="18"/>
        <end position="110"/>
    </location>
</feature>
<dbReference type="InterPro" id="IPR013783">
    <property type="entry name" value="Ig-like_fold"/>
</dbReference>
<dbReference type="SMART" id="SM00406">
    <property type="entry name" value="IGv"/>
    <property type="match status" value="1"/>
</dbReference>
<dbReference type="PANTHER" id="PTHR19433:SF111">
    <property type="entry name" value="T CELL RECEPTOR ALPHA VARIABLE 4"/>
    <property type="match status" value="1"/>
</dbReference>
<dbReference type="Ensembl" id="ENSCJPT00005032811.1">
    <property type="protein sequence ID" value="ENSCJPP00005024020.1"/>
    <property type="gene ID" value="ENSCJPG00005018979.1"/>
</dbReference>
<sequence>MRLCLAAGLAAVLLVAVSRAQVQQDPSAETREGTGVNITCSHPNIQISEGIYWYRQLPGRGPAFLVSAVKGSKEVADPAGRVSLSADRRSSALWLAGPRLGDSAVYYCAVGTRGEKPGLRPDTNRFGRSGGTEPSRPAGGATCRPPNSILTRVHLPECSRETSAAPIAGID</sequence>
<reference evidence="11" key="1">
    <citation type="submission" date="2015-11" db="EMBL/GenBank/DDBJ databases">
        <authorList>
            <consortium name="International Coturnix japonica Genome Analysis Consortium"/>
            <person name="Warren W."/>
            <person name="Burt D.W."/>
            <person name="Antin P.B."/>
            <person name="Lanford R."/>
            <person name="Gros J."/>
            <person name="Wilson R.K."/>
        </authorList>
    </citation>
    <scope>NUCLEOTIDE SEQUENCE [LARGE SCALE GENOMIC DNA]</scope>
</reference>
<reference evidence="11" key="2">
    <citation type="submission" date="2025-08" db="UniProtKB">
        <authorList>
            <consortium name="Ensembl"/>
        </authorList>
    </citation>
    <scope>IDENTIFICATION</scope>
</reference>
<evidence type="ECO:0000256" key="1">
    <source>
        <dbReference type="ARBA" id="ARBA00004236"/>
    </source>
</evidence>
<keyword evidence="6" id="KW-1015">Disulfide bond</keyword>
<protein>
    <recommendedName>
        <fullName evidence="10">Ig-like domain-containing protein</fullName>
    </recommendedName>
</protein>
<evidence type="ECO:0000259" key="10">
    <source>
        <dbReference type="PROSITE" id="PS50835"/>
    </source>
</evidence>
<dbReference type="GO" id="GO:0002376">
    <property type="term" value="P:immune system process"/>
    <property type="evidence" value="ECO:0007669"/>
    <property type="project" value="UniProtKB-KW"/>
</dbReference>
<dbReference type="InterPro" id="IPR036179">
    <property type="entry name" value="Ig-like_dom_sf"/>
</dbReference>
<name>A0A8C2UBC7_COTJA</name>
<reference evidence="11" key="3">
    <citation type="submission" date="2025-09" db="UniProtKB">
        <authorList>
            <consortium name="Ensembl"/>
        </authorList>
    </citation>
    <scope>IDENTIFICATION</scope>
</reference>
<dbReference type="Gene3D" id="2.60.40.10">
    <property type="entry name" value="Immunoglobulins"/>
    <property type="match status" value="1"/>
</dbReference>
<evidence type="ECO:0000256" key="4">
    <source>
        <dbReference type="ARBA" id="ARBA00022859"/>
    </source>
</evidence>
<dbReference type="AlphaFoldDB" id="A0A8C2UBC7"/>
<dbReference type="InterPro" id="IPR013106">
    <property type="entry name" value="Ig_V-set"/>
</dbReference>
<evidence type="ECO:0000313" key="12">
    <source>
        <dbReference type="Proteomes" id="UP000694412"/>
    </source>
</evidence>
<comment type="subcellular location">
    <subcellularLocation>
        <location evidence="1">Cell membrane</location>
    </subcellularLocation>
</comment>